<evidence type="ECO:0000313" key="5">
    <source>
        <dbReference type="Proteomes" id="UP000729913"/>
    </source>
</evidence>
<evidence type="ECO:0000256" key="2">
    <source>
        <dbReference type="ARBA" id="ARBA00022490"/>
    </source>
</evidence>
<keyword evidence="2" id="KW-0963">Cytoplasm</keyword>
<accession>A0A8J5RCW8</accession>
<evidence type="ECO:0000313" key="4">
    <source>
        <dbReference type="EMBL" id="KAG8036984.1"/>
    </source>
</evidence>
<gene>
    <name evidence="4" type="ORF">G9C98_004306</name>
</gene>
<dbReference type="Proteomes" id="UP000729913">
    <property type="component" value="Unassembled WGS sequence"/>
</dbReference>
<evidence type="ECO:0000259" key="3">
    <source>
        <dbReference type="PROSITE" id="PS50004"/>
    </source>
</evidence>
<sequence length="135" mass="15220">MIVVRRKPPEGRLSLVVVEAEDLILTKKGKCNAFCNVSMGSQEERTPVVPGTNCPMWDTSMQFLIKDLHEDTLCITVFDKGYYTPDDFLGRAEVRVSDIMKDCKDSCGPIQKRIKLHEVNTGEVVLKLDLRLFGS</sequence>
<feature type="domain" description="C2" evidence="3">
    <location>
        <begin position="1"/>
        <end position="110"/>
    </location>
</feature>
<dbReference type="PROSITE" id="PS50004">
    <property type="entry name" value="C2"/>
    <property type="match status" value="1"/>
</dbReference>
<dbReference type="InterPro" id="IPR000008">
    <property type="entry name" value="C2_dom"/>
</dbReference>
<dbReference type="PANTHER" id="PTHR46006:SF6">
    <property type="entry name" value="INTERSECTIN-2 ISOFORM X1"/>
    <property type="match status" value="1"/>
</dbReference>
<dbReference type="Pfam" id="PF00168">
    <property type="entry name" value="C2"/>
    <property type="match status" value="1"/>
</dbReference>
<dbReference type="GO" id="GO:0035025">
    <property type="term" value="P:positive regulation of Rho protein signal transduction"/>
    <property type="evidence" value="ECO:0007669"/>
    <property type="project" value="TreeGrafter"/>
</dbReference>
<dbReference type="SMART" id="SM00239">
    <property type="entry name" value="C2"/>
    <property type="match status" value="1"/>
</dbReference>
<proteinExistence type="predicted"/>
<organism evidence="4 5">
    <name type="scientific">Cotesia typhae</name>
    <dbReference type="NCBI Taxonomy" id="2053667"/>
    <lineage>
        <taxon>Eukaryota</taxon>
        <taxon>Metazoa</taxon>
        <taxon>Ecdysozoa</taxon>
        <taxon>Arthropoda</taxon>
        <taxon>Hexapoda</taxon>
        <taxon>Insecta</taxon>
        <taxon>Pterygota</taxon>
        <taxon>Neoptera</taxon>
        <taxon>Endopterygota</taxon>
        <taxon>Hymenoptera</taxon>
        <taxon>Apocrita</taxon>
        <taxon>Ichneumonoidea</taxon>
        <taxon>Braconidae</taxon>
        <taxon>Microgastrinae</taxon>
        <taxon>Cotesia</taxon>
    </lineage>
</organism>
<protein>
    <recommendedName>
        <fullName evidence="3">C2 domain-containing protein</fullName>
    </recommendedName>
</protein>
<reference evidence="4" key="2">
    <citation type="submission" date="2021-04" db="EMBL/GenBank/DDBJ databases">
        <title>Genome-wide patterns of bracovirus chromosomal integration into multiple host tissues during parasitism.</title>
        <authorList>
            <person name="Chebbi M.A.C."/>
        </authorList>
    </citation>
    <scope>NUCLEOTIDE SEQUENCE</scope>
    <source>
        <tissue evidence="4">Whole body</tissue>
    </source>
</reference>
<reference evidence="4" key="1">
    <citation type="submission" date="2020-03" db="EMBL/GenBank/DDBJ databases">
        <authorList>
            <person name="Chebbi M.A."/>
            <person name="Drezen J.M."/>
        </authorList>
    </citation>
    <scope>NUCLEOTIDE SEQUENCE</scope>
    <source>
        <tissue evidence="4">Whole body</tissue>
    </source>
</reference>
<dbReference type="PANTHER" id="PTHR46006">
    <property type="entry name" value="RHO GUANINE NUCLEOTIDE EXCHANGE FACTOR AT 64C, ISOFORM A"/>
    <property type="match status" value="1"/>
</dbReference>
<evidence type="ECO:0000256" key="1">
    <source>
        <dbReference type="ARBA" id="ARBA00004496"/>
    </source>
</evidence>
<comment type="caution">
    <text evidence="4">The sequence shown here is derived from an EMBL/GenBank/DDBJ whole genome shotgun (WGS) entry which is preliminary data.</text>
</comment>
<dbReference type="GO" id="GO:0005737">
    <property type="term" value="C:cytoplasm"/>
    <property type="evidence" value="ECO:0007669"/>
    <property type="project" value="UniProtKB-SubCell"/>
</dbReference>
<comment type="subcellular location">
    <subcellularLocation>
        <location evidence="1">Cytoplasm</location>
    </subcellularLocation>
</comment>
<dbReference type="EMBL" id="JAAOIC020000048">
    <property type="protein sequence ID" value="KAG8036984.1"/>
    <property type="molecule type" value="Genomic_DNA"/>
</dbReference>
<keyword evidence="5" id="KW-1185">Reference proteome</keyword>
<dbReference type="OrthoDB" id="207120at2759"/>
<name>A0A8J5RCW8_9HYME</name>
<dbReference type="AlphaFoldDB" id="A0A8J5RCW8"/>
<dbReference type="InterPro" id="IPR051480">
    <property type="entry name" value="Endocytic_GEF_Adapter"/>
</dbReference>